<dbReference type="EMBL" id="AP012338">
    <property type="protein sequence ID" value="BAM03527.1"/>
    <property type="molecule type" value="Genomic_DNA"/>
</dbReference>
<evidence type="ECO:0000256" key="1">
    <source>
        <dbReference type="ARBA" id="ARBA00005417"/>
    </source>
</evidence>
<keyword evidence="8" id="KW-1185">Reference proteome</keyword>
<dbReference type="GO" id="GO:0016887">
    <property type="term" value="F:ATP hydrolysis activity"/>
    <property type="evidence" value="ECO:0007669"/>
    <property type="project" value="InterPro"/>
</dbReference>
<dbReference type="GO" id="GO:0140359">
    <property type="term" value="F:ABC-type transporter activity"/>
    <property type="evidence" value="ECO:0007669"/>
    <property type="project" value="InterPro"/>
</dbReference>
<dbReference type="AlphaFoldDB" id="I0IE39"/>
<dbReference type="SMART" id="SM00382">
    <property type="entry name" value="AAA"/>
    <property type="match status" value="1"/>
</dbReference>
<dbReference type="InterPro" id="IPR015860">
    <property type="entry name" value="ABC_transpr_TagH-like"/>
</dbReference>
<keyword evidence="3" id="KW-0547">Nucleotide-binding</keyword>
<dbReference type="KEGG" id="phm:PSMK_13680"/>
<dbReference type="eggNOG" id="COG1134">
    <property type="taxonomic scope" value="Bacteria"/>
</dbReference>
<organism evidence="7 8">
    <name type="scientific">Phycisphaera mikurensis (strain NBRC 102666 / KCTC 22515 / FYK2301M01)</name>
    <dbReference type="NCBI Taxonomy" id="1142394"/>
    <lineage>
        <taxon>Bacteria</taxon>
        <taxon>Pseudomonadati</taxon>
        <taxon>Planctomycetota</taxon>
        <taxon>Phycisphaerae</taxon>
        <taxon>Phycisphaerales</taxon>
        <taxon>Phycisphaeraceae</taxon>
        <taxon>Phycisphaera</taxon>
    </lineage>
</organism>
<comment type="similarity">
    <text evidence="1">Belongs to the ABC transporter superfamily.</text>
</comment>
<proteinExistence type="inferred from homology"/>
<accession>I0IE39</accession>
<evidence type="ECO:0000313" key="7">
    <source>
        <dbReference type="EMBL" id="BAM03527.1"/>
    </source>
</evidence>
<dbReference type="STRING" id="1142394.PSMK_13680"/>
<dbReference type="PANTHER" id="PTHR46743:SF2">
    <property type="entry name" value="TEICHOIC ACIDS EXPORT ATP-BINDING PROTEIN TAGH"/>
    <property type="match status" value="1"/>
</dbReference>
<dbReference type="SUPFAM" id="SSF52540">
    <property type="entry name" value="P-loop containing nucleoside triphosphate hydrolases"/>
    <property type="match status" value="1"/>
</dbReference>
<name>I0IE39_PHYMF</name>
<dbReference type="PROSITE" id="PS50893">
    <property type="entry name" value="ABC_TRANSPORTER_2"/>
    <property type="match status" value="1"/>
</dbReference>
<feature type="region of interest" description="Disordered" evidence="5">
    <location>
        <begin position="39"/>
        <end position="61"/>
    </location>
</feature>
<keyword evidence="4 7" id="KW-0067">ATP-binding</keyword>
<evidence type="ECO:0000256" key="3">
    <source>
        <dbReference type="ARBA" id="ARBA00022741"/>
    </source>
</evidence>
<dbReference type="Gene3D" id="3.40.50.300">
    <property type="entry name" value="P-loop containing nucleotide triphosphate hydrolases"/>
    <property type="match status" value="1"/>
</dbReference>
<evidence type="ECO:0000256" key="2">
    <source>
        <dbReference type="ARBA" id="ARBA00022448"/>
    </source>
</evidence>
<dbReference type="InterPro" id="IPR003593">
    <property type="entry name" value="AAA+_ATPase"/>
</dbReference>
<dbReference type="RefSeq" id="WP_014436746.1">
    <property type="nucleotide sequence ID" value="NC_017080.1"/>
</dbReference>
<sequence>MTQAAIEVRGLSKHYRLGTGPQGRGDLRDTVAAAAARLRNRVRGRTPAATGDAGGGDEAQSSERDLWALRDVGFDVQRGEVLGLIGHNGAGKSTLLKILSRITDPTAGEAFIHGRMGSLLEVGTGFHPELTGRENVFLNGAVLGMSRREVADKFDEIVAFSEIGRFIDTPVKRYSSGMYVRLAFAVASNLEPEILVVDEVLAVGDAAFQKKCVAKMRSFADEGRTILFVSHNMGSIQSLCDRAVVLQRGRLIGGGTPAEAVRMYLAENAVEAADLADRTDREGHQRARVTSLRAWSGDNADAPGYLLYGEPATIRVGLSGVTRGLSCILAVYDGYNRPVCRFASKAAAATDTTTDEPAFLCEVPELPLTPGGYHLNATLHDRDGLADAIQQAAELTIEQGLMAGRALATPQLECPIAPRHAWAVPNGPA</sequence>
<dbReference type="GO" id="GO:0005524">
    <property type="term" value="F:ATP binding"/>
    <property type="evidence" value="ECO:0007669"/>
    <property type="project" value="UniProtKB-KW"/>
</dbReference>
<keyword evidence="2" id="KW-0813">Transport</keyword>
<feature type="domain" description="ABC transporter" evidence="6">
    <location>
        <begin position="36"/>
        <end position="273"/>
    </location>
</feature>
<gene>
    <name evidence="7" type="ordered locus">PSMK_13680</name>
</gene>
<dbReference type="Proteomes" id="UP000007881">
    <property type="component" value="Chromosome"/>
</dbReference>
<dbReference type="Pfam" id="PF00005">
    <property type="entry name" value="ABC_tran"/>
    <property type="match status" value="1"/>
</dbReference>
<evidence type="ECO:0000313" key="8">
    <source>
        <dbReference type="Proteomes" id="UP000007881"/>
    </source>
</evidence>
<dbReference type="InterPro" id="IPR003439">
    <property type="entry name" value="ABC_transporter-like_ATP-bd"/>
</dbReference>
<dbReference type="InterPro" id="IPR027417">
    <property type="entry name" value="P-loop_NTPase"/>
</dbReference>
<evidence type="ECO:0000259" key="6">
    <source>
        <dbReference type="PROSITE" id="PS50893"/>
    </source>
</evidence>
<dbReference type="InterPro" id="IPR050683">
    <property type="entry name" value="Bact_Polysacc_Export_ATP-bd"/>
</dbReference>
<evidence type="ECO:0000256" key="5">
    <source>
        <dbReference type="SAM" id="MobiDB-lite"/>
    </source>
</evidence>
<dbReference type="CDD" id="cd03220">
    <property type="entry name" value="ABC_KpsT_Wzt"/>
    <property type="match status" value="1"/>
</dbReference>
<dbReference type="OrthoDB" id="9778870at2"/>
<dbReference type="HOGENOM" id="CLU_000604_101_4_0"/>
<evidence type="ECO:0000256" key="4">
    <source>
        <dbReference type="ARBA" id="ARBA00022840"/>
    </source>
</evidence>
<dbReference type="PANTHER" id="PTHR46743">
    <property type="entry name" value="TEICHOIC ACIDS EXPORT ATP-BINDING PROTEIN TAGH"/>
    <property type="match status" value="1"/>
</dbReference>
<protein>
    <submittedName>
        <fullName evidence="7">Putative polysaccharide ABC transporter ATP-binding protein</fullName>
    </submittedName>
</protein>
<dbReference type="GO" id="GO:0016020">
    <property type="term" value="C:membrane"/>
    <property type="evidence" value="ECO:0007669"/>
    <property type="project" value="InterPro"/>
</dbReference>
<reference evidence="7 8" key="1">
    <citation type="submission" date="2012-02" db="EMBL/GenBank/DDBJ databases">
        <title>Complete genome sequence of Phycisphaera mikurensis NBRC 102666.</title>
        <authorList>
            <person name="Ankai A."/>
            <person name="Hosoyama A."/>
            <person name="Terui Y."/>
            <person name="Sekine M."/>
            <person name="Fukai R."/>
            <person name="Kato Y."/>
            <person name="Nakamura S."/>
            <person name="Yamada-Narita S."/>
            <person name="Kawakoshi A."/>
            <person name="Fukunaga Y."/>
            <person name="Yamazaki S."/>
            <person name="Fujita N."/>
        </authorList>
    </citation>
    <scope>NUCLEOTIDE SEQUENCE [LARGE SCALE GENOMIC DNA]</scope>
    <source>
        <strain evidence="8">NBRC 102666 / KCTC 22515 / FYK2301M01</strain>
    </source>
</reference>